<comment type="caution">
    <text evidence="2">The sequence shown here is derived from an EMBL/GenBank/DDBJ whole genome shotgun (WGS) entry which is preliminary data.</text>
</comment>
<accession>A0AAP0JUF3</accession>
<dbReference type="EMBL" id="JBBNAG010000004">
    <property type="protein sequence ID" value="KAK9140069.1"/>
    <property type="molecule type" value="Genomic_DNA"/>
</dbReference>
<reference evidence="2 3" key="1">
    <citation type="submission" date="2024-01" db="EMBL/GenBank/DDBJ databases">
        <title>Genome assemblies of Stephania.</title>
        <authorList>
            <person name="Yang L."/>
        </authorList>
    </citation>
    <scope>NUCLEOTIDE SEQUENCE [LARGE SCALE GENOMIC DNA]</scope>
    <source>
        <strain evidence="2">JXDWG</strain>
        <tissue evidence="2">Leaf</tissue>
    </source>
</reference>
<evidence type="ECO:0000313" key="3">
    <source>
        <dbReference type="Proteomes" id="UP001419268"/>
    </source>
</evidence>
<evidence type="ECO:0000313" key="2">
    <source>
        <dbReference type="EMBL" id="KAK9140069.1"/>
    </source>
</evidence>
<feature type="compositionally biased region" description="Polar residues" evidence="1">
    <location>
        <begin position="1"/>
        <end position="10"/>
    </location>
</feature>
<keyword evidence="3" id="KW-1185">Reference proteome</keyword>
<gene>
    <name evidence="2" type="ORF">Scep_009750</name>
</gene>
<feature type="region of interest" description="Disordered" evidence="1">
    <location>
        <begin position="1"/>
        <end position="21"/>
    </location>
</feature>
<proteinExistence type="predicted"/>
<name>A0AAP0JUF3_9MAGN</name>
<evidence type="ECO:0000256" key="1">
    <source>
        <dbReference type="SAM" id="MobiDB-lite"/>
    </source>
</evidence>
<protein>
    <submittedName>
        <fullName evidence="2">Uncharacterized protein</fullName>
    </submittedName>
</protein>
<dbReference type="AlphaFoldDB" id="A0AAP0JUF3"/>
<dbReference type="Proteomes" id="UP001419268">
    <property type="component" value="Unassembled WGS sequence"/>
</dbReference>
<sequence>MPSQNDNENGNADDLGEAYQQNESFSFKGSISIFIDLNEQNNWIRANLDPMVIETSARERKRKGGVKRV</sequence>
<organism evidence="2 3">
    <name type="scientific">Stephania cephalantha</name>
    <dbReference type="NCBI Taxonomy" id="152367"/>
    <lineage>
        <taxon>Eukaryota</taxon>
        <taxon>Viridiplantae</taxon>
        <taxon>Streptophyta</taxon>
        <taxon>Embryophyta</taxon>
        <taxon>Tracheophyta</taxon>
        <taxon>Spermatophyta</taxon>
        <taxon>Magnoliopsida</taxon>
        <taxon>Ranunculales</taxon>
        <taxon>Menispermaceae</taxon>
        <taxon>Menispermoideae</taxon>
        <taxon>Cissampelideae</taxon>
        <taxon>Stephania</taxon>
    </lineage>
</organism>